<dbReference type="PRINTS" id="PR00320">
    <property type="entry name" value="GPROTEINBRPT"/>
</dbReference>
<dbReference type="PANTHER" id="PTHR19879">
    <property type="entry name" value="TRANSCRIPTION INITIATION FACTOR TFIID"/>
    <property type="match status" value="1"/>
</dbReference>
<keyword evidence="2" id="KW-0677">Repeat</keyword>
<evidence type="ECO:0000313" key="6">
    <source>
        <dbReference type="EMBL" id="CAE6482245.1"/>
    </source>
</evidence>
<dbReference type="PROSITE" id="PS50294">
    <property type="entry name" value="WD_REPEATS_REGION"/>
    <property type="match status" value="10"/>
</dbReference>
<feature type="repeat" description="WD" evidence="3">
    <location>
        <begin position="1189"/>
        <end position="1230"/>
    </location>
</feature>
<organism evidence="6 7">
    <name type="scientific">Rhizoctonia solani</name>
    <dbReference type="NCBI Taxonomy" id="456999"/>
    <lineage>
        <taxon>Eukaryota</taxon>
        <taxon>Fungi</taxon>
        <taxon>Dikarya</taxon>
        <taxon>Basidiomycota</taxon>
        <taxon>Agaricomycotina</taxon>
        <taxon>Agaricomycetes</taxon>
        <taxon>Cantharellales</taxon>
        <taxon>Ceratobasidiaceae</taxon>
        <taxon>Rhizoctonia</taxon>
    </lineage>
</organism>
<protein>
    <recommendedName>
        <fullName evidence="5">NACHT domain-containing protein</fullName>
    </recommendedName>
</protein>
<dbReference type="InterPro" id="IPR036322">
    <property type="entry name" value="WD40_repeat_dom_sf"/>
</dbReference>
<feature type="repeat" description="WD" evidence="3">
    <location>
        <begin position="972"/>
        <end position="1013"/>
    </location>
</feature>
<dbReference type="EMBL" id="CAJMWR010004072">
    <property type="protein sequence ID" value="CAE6482245.1"/>
    <property type="molecule type" value="Genomic_DNA"/>
</dbReference>
<accession>A0A8H3CE57</accession>
<evidence type="ECO:0000259" key="5">
    <source>
        <dbReference type="PROSITE" id="PS50837"/>
    </source>
</evidence>
<feature type="repeat" description="WD" evidence="3">
    <location>
        <begin position="1236"/>
        <end position="1272"/>
    </location>
</feature>
<dbReference type="InterPro" id="IPR020472">
    <property type="entry name" value="WD40_PAC1"/>
</dbReference>
<dbReference type="PANTHER" id="PTHR19879:SF9">
    <property type="entry name" value="TRANSCRIPTION INITIATION FACTOR TFIID SUBUNIT 5"/>
    <property type="match status" value="1"/>
</dbReference>
<dbReference type="PROSITE" id="PS00678">
    <property type="entry name" value="WD_REPEATS_1"/>
    <property type="match status" value="8"/>
</dbReference>
<gene>
    <name evidence="6" type="ORF">RDB_LOCUS135542</name>
</gene>
<reference evidence="6" key="1">
    <citation type="submission" date="2021-01" db="EMBL/GenBank/DDBJ databases">
        <authorList>
            <person name="Kaushik A."/>
        </authorList>
    </citation>
    <scope>NUCLEOTIDE SEQUENCE</scope>
    <source>
        <strain evidence="6">AG1-1A</strain>
    </source>
</reference>
<dbReference type="SUPFAM" id="SSF52540">
    <property type="entry name" value="P-loop containing nucleoside triphosphate hydrolases"/>
    <property type="match status" value="1"/>
</dbReference>
<dbReference type="PROSITE" id="PS50837">
    <property type="entry name" value="NACHT"/>
    <property type="match status" value="1"/>
</dbReference>
<keyword evidence="4" id="KW-0175">Coiled coil</keyword>
<feature type="repeat" description="WD" evidence="3">
    <location>
        <begin position="1363"/>
        <end position="1398"/>
    </location>
</feature>
<dbReference type="InterPro" id="IPR011045">
    <property type="entry name" value="N2O_reductase_N"/>
</dbReference>
<comment type="caution">
    <text evidence="6">The sequence shown here is derived from an EMBL/GenBank/DDBJ whole genome shotgun (WGS) entry which is preliminary data.</text>
</comment>
<dbReference type="CDD" id="cd00200">
    <property type="entry name" value="WD40"/>
    <property type="match status" value="2"/>
</dbReference>
<dbReference type="Pfam" id="PF24883">
    <property type="entry name" value="NPHP3_N"/>
    <property type="match status" value="1"/>
</dbReference>
<dbReference type="SMART" id="SM00320">
    <property type="entry name" value="WD40"/>
    <property type="match status" value="13"/>
</dbReference>
<dbReference type="InterPro" id="IPR019775">
    <property type="entry name" value="WD40_repeat_CS"/>
</dbReference>
<dbReference type="Gene3D" id="3.40.50.300">
    <property type="entry name" value="P-loop containing nucleotide triphosphate hydrolases"/>
    <property type="match status" value="1"/>
</dbReference>
<feature type="repeat" description="WD" evidence="3">
    <location>
        <begin position="1274"/>
        <end position="1315"/>
    </location>
</feature>
<feature type="repeat" description="WD" evidence="3">
    <location>
        <begin position="1015"/>
        <end position="1056"/>
    </location>
</feature>
<feature type="domain" description="NACHT" evidence="5">
    <location>
        <begin position="265"/>
        <end position="408"/>
    </location>
</feature>
<evidence type="ECO:0000256" key="3">
    <source>
        <dbReference type="PROSITE-ProRule" id="PRU00221"/>
    </source>
</evidence>
<dbReference type="InterPro" id="IPR015943">
    <property type="entry name" value="WD40/YVTN_repeat-like_dom_sf"/>
</dbReference>
<dbReference type="Gene3D" id="2.130.10.10">
    <property type="entry name" value="YVTN repeat-like/Quinoprotein amine dehydrogenase"/>
    <property type="match status" value="6"/>
</dbReference>
<keyword evidence="1 3" id="KW-0853">WD repeat</keyword>
<feature type="coiled-coil region" evidence="4">
    <location>
        <begin position="115"/>
        <end position="172"/>
    </location>
</feature>
<dbReference type="Pfam" id="PF00400">
    <property type="entry name" value="WD40"/>
    <property type="match status" value="11"/>
</dbReference>
<feature type="repeat" description="WD" evidence="3">
    <location>
        <begin position="929"/>
        <end position="970"/>
    </location>
</feature>
<feature type="repeat" description="WD" evidence="3">
    <location>
        <begin position="1320"/>
        <end position="1361"/>
    </location>
</feature>
<evidence type="ECO:0000256" key="4">
    <source>
        <dbReference type="SAM" id="Coils"/>
    </source>
</evidence>
<dbReference type="PROSITE" id="PS50082">
    <property type="entry name" value="WD_REPEATS_2"/>
    <property type="match status" value="11"/>
</dbReference>
<sequence length="1491" mass="163082">MGKSPYVPFLTPTPTAHTSMAESTSKPFMMQLREALVRSKRRWKKRLQVGWNESGSVFKTATMERAGNSDLDGWPLIRASLDALESSADWFGPLRAAIGPLIECIEVYERECEGRKEQRKLRKKLNAIMQDLTELKKHPAGFAMTGSIQCIIRDIQEEAETINDENKTAISTGRRLRSIMEGTGEILECYSRIDEHLQRLARNVNLRIMDTIYEQAKDSRLTQILSAESAFYDSGDVKRGGCAPRTREPQIKILIEWASNPDSGRTCWMNGMAGTGKTTIAYTVCKMLGSQLGASFFCSRAISECRQVKSIIPCIAYQLARFSVPFSGALVKALMASPDVHLRSLKQQYEKLIFEPSVEVKESLPADVIIVIDALDECEDPDSVGQILDLLLSPDYKLPIRYFVSSRPEKEICARMEARTSESGDIPLVLHDLQSDIVAADIKRYMQLELKDVRLNDEQWSKVLKQCGVLFIYASTMCHFIKQGHATDTLDESLEAIINSSYIPVEGEQPIDSLYSTILTSAFKRSGMSKGNMERMKAVLGSVICAVEPMKRDTIVSLLRLNSLQHLDSLLQPLRSVLNISKESGLVTTLHASFPDYLLSRDRSGEFWCDAARRHTALAEACLQAIEASEPKMNICGLPSSHLLDSEVEGLDERVQRAISPGLAYACQHWPKHLGRGEYRAALVDRVRTFFFDNLLLWMEVANLLKKMRHGTGIIQQAERWCTKTTIPEDVSRIAHDAVHFVSVYANHPTSESTPHIYISMLPFWPASRPVSTAYMPRTAGLVKPQGTAISQRVLSLLATWKVSRGLVRSMSLSADGTRLAVPAKRSIDILDTFTGEVIVSLTSQLVQRVEHFATSPDGTQVAVRGINSTLQLWNVNKDDTTTELLPSTGSSIYSVAFSSNAYHIACGLGNGDIYICSLSTDKPPLGPLKGHNDRVSSVAFSPDCLHLASGSWDNTVRIWDVRTGHSIGQPFTGHTDSITSVSYSPDGSHIVSASNDFSIRVWDIRAAQTVLGPLKAHSGWVTSATFSPNAVFIASASVDKTIRVYDALTGSTVLGPLQAHTRWVNSVIFSPDGSRLFSCSDDGTVRIWNVQDAAVSNAQPSATGPSGAIASIRHSRSGLRVVSGSSDGAVRVWNAETGKLVLGPLSGHNSTVSCVDYSPSGRYIASASWDCTLRIWDADTGQDVHGAIQGHNHALRSVRFSPDESTIVSGLDGGAVRLWDVKTGQCVLQPLQGGSAVWSVGFSPDGQRVVSGFRDGTLRVIDRRTGETVVGPVHGHSDTVNSVEFSPNGIQIVSGSDDNSVRVWDAQTGLQVTVCGGDGVSHDSGVTSVGFSPNGLYIVSGSEDNTVCVWDAHTGKMLLGPLRRHTNVIRCVQFSPDSSHVVSCSSDGTIRFWDVSSCATKSRTREQMAGGESQAANPGQDHSKALDSWTLDRDGWAVDSENRRLVWVPSDLRIPLAIPPNDLVISPQGCWRLGFVGAMMGGAWAGCYRL</sequence>
<dbReference type="InterPro" id="IPR027417">
    <property type="entry name" value="P-loop_NTPase"/>
</dbReference>
<dbReference type="SUPFAM" id="SSF50974">
    <property type="entry name" value="Nitrous oxide reductase, N-terminal domain"/>
    <property type="match status" value="1"/>
</dbReference>
<evidence type="ECO:0000256" key="1">
    <source>
        <dbReference type="ARBA" id="ARBA00022574"/>
    </source>
</evidence>
<dbReference type="InterPro" id="IPR007111">
    <property type="entry name" value="NACHT_NTPase"/>
</dbReference>
<dbReference type="InterPro" id="IPR001680">
    <property type="entry name" value="WD40_rpt"/>
</dbReference>
<evidence type="ECO:0000313" key="7">
    <source>
        <dbReference type="Proteomes" id="UP000663840"/>
    </source>
</evidence>
<name>A0A8H3CE57_9AGAM</name>
<evidence type="ECO:0000256" key="2">
    <source>
        <dbReference type="ARBA" id="ARBA00022737"/>
    </source>
</evidence>
<proteinExistence type="predicted"/>
<dbReference type="InterPro" id="IPR056884">
    <property type="entry name" value="NPHP3-like_N"/>
</dbReference>
<dbReference type="SUPFAM" id="SSF50978">
    <property type="entry name" value="WD40 repeat-like"/>
    <property type="match status" value="3"/>
</dbReference>
<feature type="repeat" description="WD" evidence="3">
    <location>
        <begin position="1146"/>
        <end position="1187"/>
    </location>
</feature>
<feature type="repeat" description="WD" evidence="3">
    <location>
        <begin position="1103"/>
        <end position="1144"/>
    </location>
</feature>
<dbReference type="Proteomes" id="UP000663840">
    <property type="component" value="Unassembled WGS sequence"/>
</dbReference>
<feature type="repeat" description="WD" evidence="3">
    <location>
        <begin position="1058"/>
        <end position="1099"/>
    </location>
</feature>